<evidence type="ECO:0000256" key="5">
    <source>
        <dbReference type="PROSITE-ProRule" id="PRU00108"/>
    </source>
</evidence>
<evidence type="ECO:0000259" key="8">
    <source>
        <dbReference type="PROSITE" id="PS50071"/>
    </source>
</evidence>
<dbReference type="PROSITE" id="PS50071">
    <property type="entry name" value="HOMEOBOX_2"/>
    <property type="match status" value="1"/>
</dbReference>
<dbReference type="InterPro" id="IPR001356">
    <property type="entry name" value="HD"/>
</dbReference>
<dbReference type="AlphaFoldDB" id="A0A2P2JVV4"/>
<sequence>MDEDAFEALFATREEDIQNGSSLFGEDGGDNLSDEDLDKLQSELQEALGIGNDDDVEMIYSERGDIKDGNGAGEDDDKEEEGEERPLKLKTWQLRRLASALKIGRRKISIKSLAAEVCLDRAVVLQLLRDPPPNLVLMSAALTDKPAFQYVPENKPIENVPAEAATADAVRSEKEVKVPVHVMRNRWSAQKRLKIAQVYTLERVYEKTRRPTNTMIDSIVHLTNLPRKRVVQWFEDKRKEDGVPHNRLPYQRSAPKTVPSF</sequence>
<feature type="DNA-binding region" description="Homeobox" evidence="5">
    <location>
        <begin position="186"/>
        <end position="245"/>
    </location>
</feature>
<evidence type="ECO:0000256" key="6">
    <source>
        <dbReference type="RuleBase" id="RU000682"/>
    </source>
</evidence>
<dbReference type="GO" id="GO:0003677">
    <property type="term" value="F:DNA binding"/>
    <property type="evidence" value="ECO:0007669"/>
    <property type="project" value="UniProtKB-UniRule"/>
</dbReference>
<proteinExistence type="predicted"/>
<evidence type="ECO:0000256" key="4">
    <source>
        <dbReference type="ARBA" id="ARBA00023242"/>
    </source>
</evidence>
<keyword evidence="3 5" id="KW-0371">Homeobox</keyword>
<name>A0A2P2JVV4_RHIMU</name>
<evidence type="ECO:0000313" key="9">
    <source>
        <dbReference type="EMBL" id="MBW97606.1"/>
    </source>
</evidence>
<evidence type="ECO:0000256" key="2">
    <source>
        <dbReference type="ARBA" id="ARBA00023125"/>
    </source>
</evidence>
<dbReference type="PANTHER" id="PTHR15467:SF9">
    <property type="entry name" value="HOMEOBOX DOMAIN-CONTAINING PROTEIN"/>
    <property type="match status" value="1"/>
</dbReference>
<dbReference type="SMART" id="SM00389">
    <property type="entry name" value="HOX"/>
    <property type="match status" value="1"/>
</dbReference>
<feature type="region of interest" description="Disordered" evidence="7">
    <location>
        <begin position="241"/>
        <end position="261"/>
    </location>
</feature>
<feature type="region of interest" description="Disordered" evidence="7">
    <location>
        <begin position="62"/>
        <end position="85"/>
    </location>
</feature>
<reference evidence="9" key="1">
    <citation type="submission" date="2018-02" db="EMBL/GenBank/DDBJ databases">
        <title>Rhizophora mucronata_Transcriptome.</title>
        <authorList>
            <person name="Meera S.P."/>
            <person name="Sreeshan A."/>
            <person name="Augustine A."/>
        </authorList>
    </citation>
    <scope>NUCLEOTIDE SEQUENCE</scope>
    <source>
        <tissue evidence="9">Leaf</tissue>
    </source>
</reference>
<feature type="compositionally biased region" description="Acidic residues" evidence="7">
    <location>
        <begin position="73"/>
        <end position="83"/>
    </location>
</feature>
<protein>
    <recommendedName>
        <fullName evidence="8">Homeobox domain-containing protein</fullName>
    </recommendedName>
</protein>
<dbReference type="InterPro" id="IPR009057">
    <property type="entry name" value="Homeodomain-like_sf"/>
</dbReference>
<dbReference type="Pfam" id="PF00046">
    <property type="entry name" value="Homeodomain"/>
    <property type="match status" value="1"/>
</dbReference>
<dbReference type="EMBL" id="GGEC01017123">
    <property type="protein sequence ID" value="MBW97606.1"/>
    <property type="molecule type" value="Transcribed_RNA"/>
</dbReference>
<keyword evidence="4 5" id="KW-0539">Nucleus</keyword>
<dbReference type="GO" id="GO:0005634">
    <property type="term" value="C:nucleus"/>
    <property type="evidence" value="ECO:0007669"/>
    <property type="project" value="UniProtKB-SubCell"/>
</dbReference>
<accession>A0A2P2JVV4</accession>
<evidence type="ECO:0000256" key="7">
    <source>
        <dbReference type="SAM" id="MobiDB-lite"/>
    </source>
</evidence>
<dbReference type="CDD" id="cd00086">
    <property type="entry name" value="homeodomain"/>
    <property type="match status" value="1"/>
</dbReference>
<comment type="subcellular location">
    <subcellularLocation>
        <location evidence="1 5 6">Nucleus</location>
    </subcellularLocation>
</comment>
<dbReference type="Gene3D" id="1.10.10.60">
    <property type="entry name" value="Homeodomain-like"/>
    <property type="match status" value="1"/>
</dbReference>
<keyword evidence="2 5" id="KW-0238">DNA-binding</keyword>
<dbReference type="GO" id="GO:0000981">
    <property type="term" value="F:DNA-binding transcription factor activity, RNA polymerase II-specific"/>
    <property type="evidence" value="ECO:0007669"/>
    <property type="project" value="TreeGrafter"/>
</dbReference>
<organism evidence="9">
    <name type="scientific">Rhizophora mucronata</name>
    <name type="common">Asiatic mangrove</name>
    <dbReference type="NCBI Taxonomy" id="61149"/>
    <lineage>
        <taxon>Eukaryota</taxon>
        <taxon>Viridiplantae</taxon>
        <taxon>Streptophyta</taxon>
        <taxon>Embryophyta</taxon>
        <taxon>Tracheophyta</taxon>
        <taxon>Spermatophyta</taxon>
        <taxon>Magnoliopsida</taxon>
        <taxon>eudicotyledons</taxon>
        <taxon>Gunneridae</taxon>
        <taxon>Pentapetalae</taxon>
        <taxon>rosids</taxon>
        <taxon>fabids</taxon>
        <taxon>Malpighiales</taxon>
        <taxon>Rhizophoraceae</taxon>
        <taxon>Rhizophora</taxon>
    </lineage>
</organism>
<dbReference type="SUPFAM" id="SSF46689">
    <property type="entry name" value="Homeodomain-like"/>
    <property type="match status" value="1"/>
</dbReference>
<feature type="domain" description="Homeobox" evidence="8">
    <location>
        <begin position="184"/>
        <end position="244"/>
    </location>
</feature>
<evidence type="ECO:0000256" key="1">
    <source>
        <dbReference type="ARBA" id="ARBA00004123"/>
    </source>
</evidence>
<dbReference type="PANTHER" id="PTHR15467">
    <property type="entry name" value="ZINC-FINGERS AND HOMEOBOXES RELATED"/>
    <property type="match status" value="1"/>
</dbReference>
<evidence type="ECO:0000256" key="3">
    <source>
        <dbReference type="ARBA" id="ARBA00023155"/>
    </source>
</evidence>